<dbReference type="EMBL" id="JH793993">
    <property type="protein sequence ID" value="ELQ32837.1"/>
    <property type="molecule type" value="Genomic_DNA"/>
</dbReference>
<feature type="compositionally biased region" description="Low complexity" evidence="1">
    <location>
        <begin position="31"/>
        <end position="45"/>
    </location>
</feature>
<organism evidence="2">
    <name type="scientific">Pyricularia oryzae (strain Y34)</name>
    <name type="common">Rice blast fungus</name>
    <name type="synonym">Magnaporthe oryzae</name>
    <dbReference type="NCBI Taxonomy" id="1143189"/>
    <lineage>
        <taxon>Eukaryota</taxon>
        <taxon>Fungi</taxon>
        <taxon>Dikarya</taxon>
        <taxon>Ascomycota</taxon>
        <taxon>Pezizomycotina</taxon>
        <taxon>Sordariomycetes</taxon>
        <taxon>Sordariomycetidae</taxon>
        <taxon>Magnaporthales</taxon>
        <taxon>Pyriculariaceae</taxon>
        <taxon>Pyricularia</taxon>
    </lineage>
</organism>
<name>A0AA97PFM9_PYRO3</name>
<accession>A0AA97PFM9</accession>
<feature type="compositionally biased region" description="Basic and acidic residues" evidence="1">
    <location>
        <begin position="61"/>
        <end position="76"/>
    </location>
</feature>
<sequence length="288" mass="32649">MELQQKDVEHIDIDPDGDVLLVLKAPCTIESTSTSADSSGTSGSRSNDDDTAGSQNNDGDSSDKQDKDDHPSEKKRRDPYGVVYRLALPEDNTDATLLFCKIVHFKSDISTPNLELMEQLAVLCDKYKCHHILRFLGSMWLNEHRRNLQLESSRSRTCQQLGRLFIFAYVADMAQEFNELAWELLLHNTGGINSYNSCVLFLIDHPLVPKKVINQNSDTCKAEPTMCRGYCRDFEVLPPEFLLLQHIESWQALGKKAWYGCLDCLDGDDGMKACRVEHDEDESMPRRA</sequence>
<dbReference type="AlphaFoldDB" id="A0AA97PFM9"/>
<reference evidence="2" key="1">
    <citation type="journal article" date="2012" name="PLoS Genet.">
        <title>Comparative analysis of the genomes of two field isolates of the rice blast fungus Magnaporthe oryzae.</title>
        <authorList>
            <person name="Xue M."/>
            <person name="Yang J."/>
            <person name="Li Z."/>
            <person name="Hu S."/>
            <person name="Yao N."/>
            <person name="Dean R.A."/>
            <person name="Zhao W."/>
            <person name="Shen M."/>
            <person name="Zhang H."/>
            <person name="Li C."/>
            <person name="Liu L."/>
            <person name="Cao L."/>
            <person name="Xu X."/>
            <person name="Xing Y."/>
            <person name="Hsiang T."/>
            <person name="Zhang Z."/>
            <person name="Xu J.R."/>
            <person name="Peng Y.L."/>
        </authorList>
    </citation>
    <scope>NUCLEOTIDE SEQUENCE</scope>
    <source>
        <strain evidence="2">Y34</strain>
    </source>
</reference>
<gene>
    <name evidence="2" type="ORF">OOU_Y34scaffold01028g6</name>
</gene>
<dbReference type="Proteomes" id="UP000011086">
    <property type="component" value="Unassembled WGS sequence"/>
</dbReference>
<feature type="region of interest" description="Disordered" evidence="1">
    <location>
        <begin position="31"/>
        <end position="76"/>
    </location>
</feature>
<evidence type="ECO:0000256" key="1">
    <source>
        <dbReference type="SAM" id="MobiDB-lite"/>
    </source>
</evidence>
<evidence type="ECO:0000313" key="2">
    <source>
        <dbReference type="EMBL" id="ELQ32837.1"/>
    </source>
</evidence>
<proteinExistence type="predicted"/>
<protein>
    <submittedName>
        <fullName evidence="2">Uncharacterized protein</fullName>
    </submittedName>
</protein>